<evidence type="ECO:0000259" key="12">
    <source>
        <dbReference type="Pfam" id="PF11635"/>
    </source>
</evidence>
<keyword evidence="7 11" id="KW-0010">Activator</keyword>
<evidence type="ECO:0000256" key="2">
    <source>
        <dbReference type="ARBA" id="ARBA00006543"/>
    </source>
</evidence>
<evidence type="ECO:0000256" key="3">
    <source>
        <dbReference type="ARBA" id="ARBA00019614"/>
    </source>
</evidence>
<dbReference type="InterPro" id="IPR021665">
    <property type="entry name" value="Mediator_Med16_N"/>
</dbReference>
<keyword evidence="9 11" id="KW-0539">Nucleus</keyword>
<evidence type="ECO:0000256" key="10">
    <source>
        <dbReference type="ARBA" id="ARBA00032015"/>
    </source>
</evidence>
<protein>
    <recommendedName>
        <fullName evidence="3 11">Mediator of RNA polymerase II transcription subunit 16</fullName>
    </recommendedName>
    <alternativeName>
        <fullName evidence="10 11">Mediator complex subunit 16</fullName>
    </alternativeName>
</protein>
<keyword evidence="16" id="KW-1185">Reference proteome</keyword>
<dbReference type="GO" id="GO:0016592">
    <property type="term" value="C:mediator complex"/>
    <property type="evidence" value="ECO:0007669"/>
    <property type="project" value="InterPro"/>
</dbReference>
<dbReference type="InterPro" id="IPR036322">
    <property type="entry name" value="WD40_repeat_dom_sf"/>
</dbReference>
<dbReference type="OrthoDB" id="10018574at2759"/>
<feature type="domain" description="Mediator of RNA polymerase II transcription subunit 16 central helical bridge" evidence="13">
    <location>
        <begin position="459"/>
        <end position="658"/>
    </location>
</feature>
<comment type="caution">
    <text evidence="15">The sequence shown here is derived from an EMBL/GenBank/DDBJ whole genome shotgun (WGS) entry which is preliminary data.</text>
</comment>
<dbReference type="Gene3D" id="2.130.10.10">
    <property type="entry name" value="YVTN repeat-like/Quinoprotein amine dehydrogenase"/>
    <property type="match status" value="1"/>
</dbReference>
<dbReference type="Pfam" id="PF20719">
    <property type="entry name" value="Med16_C"/>
    <property type="match status" value="1"/>
</dbReference>
<keyword evidence="5" id="KW-0677">Repeat</keyword>
<name>A0A210R1H4_MIZYE</name>
<evidence type="ECO:0000259" key="13">
    <source>
        <dbReference type="Pfam" id="PF20718"/>
    </source>
</evidence>
<evidence type="ECO:0000313" key="16">
    <source>
        <dbReference type="Proteomes" id="UP000242188"/>
    </source>
</evidence>
<dbReference type="SUPFAM" id="SSF50978">
    <property type="entry name" value="WD40 repeat-like"/>
    <property type="match status" value="1"/>
</dbReference>
<evidence type="ECO:0000256" key="6">
    <source>
        <dbReference type="ARBA" id="ARBA00023015"/>
    </source>
</evidence>
<dbReference type="InterPro" id="IPR048339">
    <property type="entry name" value="Mediator_Med16_C"/>
</dbReference>
<evidence type="ECO:0000313" key="15">
    <source>
        <dbReference type="EMBL" id="OWF54735.1"/>
    </source>
</evidence>
<feature type="domain" description="Mediator complex subunit 16 C-terminal" evidence="14">
    <location>
        <begin position="742"/>
        <end position="827"/>
    </location>
</feature>
<reference evidence="15 16" key="1">
    <citation type="journal article" date="2017" name="Nat. Ecol. Evol.">
        <title>Scallop genome provides insights into evolution of bilaterian karyotype and development.</title>
        <authorList>
            <person name="Wang S."/>
            <person name="Zhang J."/>
            <person name="Jiao W."/>
            <person name="Li J."/>
            <person name="Xun X."/>
            <person name="Sun Y."/>
            <person name="Guo X."/>
            <person name="Huan P."/>
            <person name="Dong B."/>
            <person name="Zhang L."/>
            <person name="Hu X."/>
            <person name="Sun X."/>
            <person name="Wang J."/>
            <person name="Zhao C."/>
            <person name="Wang Y."/>
            <person name="Wang D."/>
            <person name="Huang X."/>
            <person name="Wang R."/>
            <person name="Lv J."/>
            <person name="Li Y."/>
            <person name="Zhang Z."/>
            <person name="Liu B."/>
            <person name="Lu W."/>
            <person name="Hui Y."/>
            <person name="Liang J."/>
            <person name="Zhou Z."/>
            <person name="Hou R."/>
            <person name="Li X."/>
            <person name="Liu Y."/>
            <person name="Li H."/>
            <person name="Ning X."/>
            <person name="Lin Y."/>
            <person name="Zhao L."/>
            <person name="Xing Q."/>
            <person name="Dou J."/>
            <person name="Li Y."/>
            <person name="Mao J."/>
            <person name="Guo H."/>
            <person name="Dou H."/>
            <person name="Li T."/>
            <person name="Mu C."/>
            <person name="Jiang W."/>
            <person name="Fu Q."/>
            <person name="Fu X."/>
            <person name="Miao Y."/>
            <person name="Liu J."/>
            <person name="Yu Q."/>
            <person name="Li R."/>
            <person name="Liao H."/>
            <person name="Li X."/>
            <person name="Kong Y."/>
            <person name="Jiang Z."/>
            <person name="Chourrout D."/>
            <person name="Li R."/>
            <person name="Bao Z."/>
        </authorList>
    </citation>
    <scope>NUCLEOTIDE SEQUENCE [LARGE SCALE GENOMIC DNA]</scope>
    <source>
        <strain evidence="15 16">PY_sf001</strain>
    </source>
</reference>
<dbReference type="InterPro" id="IPR048616">
    <property type="entry name" value="MED16_bridge"/>
</dbReference>
<sequence length="830" mass="92717">MEVLYSIDVEGEIKQNDWLTEGKCCCCLSCQNLMCICKQSTSGSDKEDAAGKFNVIYEVIVFDLDKPWEFFTVMTSPVSVTCMTWDRTGTRLLITDMDGQCQVWQMEDFFINKWKLLGKSSIPGEEILAMAWFHTGVQINFNPEKRDAVTYTEKFLRSKFTPTLTQFGGQPLDGWLAVTETGLISVGVINQQDQTIMTAQASLGGSHLRLSLATIAHTGTGEVMVATADGQLSSTIQCFLVTVRVTQSAVKVLAKASSSLYMKSQMDYGAQDSQKMMVSHIQFLNAESSDTLILCCGSQGYSCLEVWQLIDQHIPLNKLFQMSSGPDTAYKIPKWMHKATIPHASYLSAIAGPTLPMSKTFMETGFSPYIAVAYRDSTIKLIHRYTHQVIHTYFDALGAANQSISPTKRQKLTIHASNMIQTLSGCGLIALHDGKVSVLRVYNMRDGLMAMNPSYVCLLLEYAMVTGQDWWDAMLAVKQNTIDGISQKLTENYFKQTYSMQDVVSIRLVALKVALYSSANNGHQRAMDYHARLVLQSITALFRGLLRPKSANQQEKTPAEKLGALCKTTDGNLENILLNLEIEDFLIDSRKRDKSQGAEESALQSLQPLIQWVADFTLHLLATIPMYQSYSSFPGSSLLTDRSLLNTLRELLVIVRVWGIISPSCLPVFTTSSTDCLAHLFKVVTKAWQCCKEGGGVECDDALLDECCLLPSKIVIPSMNQSFRLDDSGYSIFTQPSSQMFSLGEEPEFMYNRKKLKFPFLSDVLTESQQNHDIIRQVHLGARPSDAVRRCTRCGGYSLIKSLGKSPIMKSWEARWRKNCLCGGLWKVEK</sequence>
<evidence type="ECO:0000256" key="4">
    <source>
        <dbReference type="ARBA" id="ARBA00022574"/>
    </source>
</evidence>
<dbReference type="GO" id="GO:0045893">
    <property type="term" value="P:positive regulation of DNA-templated transcription"/>
    <property type="evidence" value="ECO:0007669"/>
    <property type="project" value="TreeGrafter"/>
</dbReference>
<evidence type="ECO:0000256" key="9">
    <source>
        <dbReference type="ARBA" id="ARBA00023242"/>
    </source>
</evidence>
<dbReference type="Proteomes" id="UP000242188">
    <property type="component" value="Unassembled WGS sequence"/>
</dbReference>
<comment type="subunit">
    <text evidence="11">Component of the Mediator complex.</text>
</comment>
<dbReference type="InterPro" id="IPR015943">
    <property type="entry name" value="WD40/YVTN_repeat-like_dom_sf"/>
</dbReference>
<dbReference type="Pfam" id="PF20718">
    <property type="entry name" value="Med16_bridge"/>
    <property type="match status" value="1"/>
</dbReference>
<dbReference type="EMBL" id="NEDP02000898">
    <property type="protein sequence ID" value="OWF54735.1"/>
    <property type="molecule type" value="Genomic_DNA"/>
</dbReference>
<evidence type="ECO:0000256" key="8">
    <source>
        <dbReference type="ARBA" id="ARBA00023163"/>
    </source>
</evidence>
<keyword evidence="4" id="KW-0853">WD repeat</keyword>
<dbReference type="STRING" id="6573.A0A210R1H4"/>
<feature type="domain" description="Mediator complex subunit Med16 N-terminal" evidence="12">
    <location>
        <begin position="121"/>
        <end position="396"/>
    </location>
</feature>
<dbReference type="AlphaFoldDB" id="A0A210R1H4"/>
<dbReference type="Pfam" id="PF11635">
    <property type="entry name" value="Med16_N"/>
    <property type="match status" value="1"/>
</dbReference>
<dbReference type="InterPro" id="IPR048338">
    <property type="entry name" value="Mediator_Med16"/>
</dbReference>
<dbReference type="PANTHER" id="PTHR13224:SF6">
    <property type="entry name" value="MEDIATOR OF RNA POLYMERASE II TRANSCRIPTION SUBUNIT 16"/>
    <property type="match status" value="1"/>
</dbReference>
<comment type="subcellular location">
    <subcellularLocation>
        <location evidence="1 11">Nucleus</location>
    </subcellularLocation>
</comment>
<keyword evidence="8 11" id="KW-0804">Transcription</keyword>
<gene>
    <name evidence="11" type="primary">MED16</name>
    <name evidence="15" type="ORF">KP79_PYT00303</name>
</gene>
<evidence type="ECO:0000256" key="5">
    <source>
        <dbReference type="ARBA" id="ARBA00022737"/>
    </source>
</evidence>
<comment type="function">
    <text evidence="11">Component of the Mediator complex, a coactivator involved in the regulated transcription of nearly all RNA polymerase II-dependent genes. Mediator functions as a bridge to convey information from gene-specific regulatory proteins to the basal RNA polymerase II transcription machinery. Mediator is recruited to promoters by direct interactions with regulatory proteins and serves as a scaffold for the assembly of a functional preinitiation complex with RNA polymerase II and the general transcription factors.</text>
</comment>
<accession>A0A210R1H4</accession>
<proteinExistence type="inferred from homology"/>
<evidence type="ECO:0000256" key="7">
    <source>
        <dbReference type="ARBA" id="ARBA00023159"/>
    </source>
</evidence>
<dbReference type="PANTHER" id="PTHR13224">
    <property type="entry name" value="THYROID HORMONE RECEPTOR-ASSOCIATED PROTEIN-RELATED"/>
    <property type="match status" value="1"/>
</dbReference>
<evidence type="ECO:0000256" key="11">
    <source>
        <dbReference type="RuleBase" id="RU364149"/>
    </source>
</evidence>
<organism evidence="15 16">
    <name type="scientific">Mizuhopecten yessoensis</name>
    <name type="common">Japanese scallop</name>
    <name type="synonym">Patinopecten yessoensis</name>
    <dbReference type="NCBI Taxonomy" id="6573"/>
    <lineage>
        <taxon>Eukaryota</taxon>
        <taxon>Metazoa</taxon>
        <taxon>Spiralia</taxon>
        <taxon>Lophotrochozoa</taxon>
        <taxon>Mollusca</taxon>
        <taxon>Bivalvia</taxon>
        <taxon>Autobranchia</taxon>
        <taxon>Pteriomorphia</taxon>
        <taxon>Pectinida</taxon>
        <taxon>Pectinoidea</taxon>
        <taxon>Pectinidae</taxon>
        <taxon>Mizuhopecten</taxon>
    </lineage>
</organism>
<evidence type="ECO:0000259" key="14">
    <source>
        <dbReference type="Pfam" id="PF20719"/>
    </source>
</evidence>
<comment type="similarity">
    <text evidence="2 11">Belongs to the Mediator complex subunit 16 family.</text>
</comment>
<keyword evidence="6 11" id="KW-0805">Transcription regulation</keyword>
<evidence type="ECO:0000256" key="1">
    <source>
        <dbReference type="ARBA" id="ARBA00004123"/>
    </source>
</evidence>